<evidence type="ECO:0000259" key="7">
    <source>
        <dbReference type="PROSITE" id="PS50059"/>
    </source>
</evidence>
<dbReference type="EC" id="5.2.1.8" evidence="6"/>
<organism evidence="8 9">
    <name type="scientific">Mangrovibacterium marinum</name>
    <dbReference type="NCBI Taxonomy" id="1639118"/>
    <lineage>
        <taxon>Bacteria</taxon>
        <taxon>Pseudomonadati</taxon>
        <taxon>Bacteroidota</taxon>
        <taxon>Bacteroidia</taxon>
        <taxon>Marinilabiliales</taxon>
        <taxon>Prolixibacteraceae</taxon>
        <taxon>Mangrovibacterium</taxon>
    </lineage>
</organism>
<gene>
    <name evidence="8" type="ORF">C8N47_12158</name>
</gene>
<name>A0A2T5BYB6_9BACT</name>
<keyword evidence="4 5" id="KW-0413">Isomerase</keyword>
<dbReference type="SUPFAM" id="SSF54534">
    <property type="entry name" value="FKBP-like"/>
    <property type="match status" value="1"/>
</dbReference>
<protein>
    <recommendedName>
        <fullName evidence="6">Peptidyl-prolyl cis-trans isomerase</fullName>
        <ecNumber evidence="6">5.2.1.8</ecNumber>
    </recommendedName>
</protein>
<dbReference type="Gene3D" id="3.10.50.40">
    <property type="match status" value="1"/>
</dbReference>
<dbReference type="PANTHER" id="PTHR43811">
    <property type="entry name" value="FKBP-TYPE PEPTIDYL-PROLYL CIS-TRANS ISOMERASE FKPA"/>
    <property type="match status" value="1"/>
</dbReference>
<evidence type="ECO:0000256" key="3">
    <source>
        <dbReference type="ARBA" id="ARBA00023110"/>
    </source>
</evidence>
<evidence type="ECO:0000256" key="4">
    <source>
        <dbReference type="ARBA" id="ARBA00023235"/>
    </source>
</evidence>
<dbReference type="Pfam" id="PF00254">
    <property type="entry name" value="FKBP_C"/>
    <property type="match status" value="1"/>
</dbReference>
<evidence type="ECO:0000256" key="6">
    <source>
        <dbReference type="RuleBase" id="RU003915"/>
    </source>
</evidence>
<evidence type="ECO:0000313" key="9">
    <source>
        <dbReference type="Proteomes" id="UP000243525"/>
    </source>
</evidence>
<evidence type="ECO:0000256" key="5">
    <source>
        <dbReference type="PROSITE-ProRule" id="PRU00277"/>
    </source>
</evidence>
<dbReference type="Proteomes" id="UP000243525">
    <property type="component" value="Unassembled WGS sequence"/>
</dbReference>
<feature type="domain" description="PPIase FKBP-type" evidence="7">
    <location>
        <begin position="72"/>
        <end position="160"/>
    </location>
</feature>
<keyword evidence="3 5" id="KW-0697">Rotamase</keyword>
<dbReference type="InterPro" id="IPR001179">
    <property type="entry name" value="PPIase_FKBP_dom"/>
</dbReference>
<reference evidence="8 9" key="1">
    <citation type="submission" date="2018-04" db="EMBL/GenBank/DDBJ databases">
        <title>Genomic Encyclopedia of Archaeal and Bacterial Type Strains, Phase II (KMG-II): from individual species to whole genera.</title>
        <authorList>
            <person name="Goeker M."/>
        </authorList>
    </citation>
    <scope>NUCLEOTIDE SEQUENCE [LARGE SCALE GENOMIC DNA]</scope>
    <source>
        <strain evidence="8 9">DSM 28823</strain>
    </source>
</reference>
<dbReference type="PANTHER" id="PTHR43811:SF19">
    <property type="entry name" value="39 KDA FK506-BINDING NUCLEAR PROTEIN"/>
    <property type="match status" value="1"/>
</dbReference>
<evidence type="ECO:0000256" key="1">
    <source>
        <dbReference type="ARBA" id="ARBA00000971"/>
    </source>
</evidence>
<keyword evidence="9" id="KW-1185">Reference proteome</keyword>
<dbReference type="EMBL" id="QAAD01000021">
    <property type="protein sequence ID" value="PTN06805.1"/>
    <property type="molecule type" value="Genomic_DNA"/>
</dbReference>
<proteinExistence type="inferred from homology"/>
<dbReference type="GO" id="GO:0003755">
    <property type="term" value="F:peptidyl-prolyl cis-trans isomerase activity"/>
    <property type="evidence" value="ECO:0007669"/>
    <property type="project" value="UniProtKB-UniRule"/>
</dbReference>
<comment type="caution">
    <text evidence="8">The sequence shown here is derived from an EMBL/GenBank/DDBJ whole genome shotgun (WGS) entry which is preliminary data.</text>
</comment>
<comment type="catalytic activity">
    <reaction evidence="1 5 6">
        <text>[protein]-peptidylproline (omega=180) = [protein]-peptidylproline (omega=0)</text>
        <dbReference type="Rhea" id="RHEA:16237"/>
        <dbReference type="Rhea" id="RHEA-COMP:10747"/>
        <dbReference type="Rhea" id="RHEA-COMP:10748"/>
        <dbReference type="ChEBI" id="CHEBI:83833"/>
        <dbReference type="ChEBI" id="CHEBI:83834"/>
        <dbReference type="EC" id="5.2.1.8"/>
    </reaction>
</comment>
<comment type="similarity">
    <text evidence="2 6">Belongs to the FKBP-type PPIase family.</text>
</comment>
<dbReference type="PROSITE" id="PS51257">
    <property type="entry name" value="PROKAR_LIPOPROTEIN"/>
    <property type="match status" value="1"/>
</dbReference>
<dbReference type="InterPro" id="IPR046357">
    <property type="entry name" value="PPIase_dom_sf"/>
</dbReference>
<accession>A0A2T5BYB6</accession>
<evidence type="ECO:0000313" key="8">
    <source>
        <dbReference type="EMBL" id="PTN06805.1"/>
    </source>
</evidence>
<sequence>MRNSVLAIGLLSVVACSKDDTEQVVYSPAKEAAEINSLIEELTADGYDVDTTETGVYYTMLVEGDGNYVQPGDSIGISYTGSFANGYSFDSSSNQEDGIWRYVPDHITLIEGFSDAVSHLREGGSGKFIIPSALGYGPNGYYIIPPYTPLIFEIELVAIYPDDTEL</sequence>
<evidence type="ECO:0000256" key="2">
    <source>
        <dbReference type="ARBA" id="ARBA00006577"/>
    </source>
</evidence>
<dbReference type="PROSITE" id="PS50059">
    <property type="entry name" value="FKBP_PPIASE"/>
    <property type="match status" value="1"/>
</dbReference>
<dbReference type="AlphaFoldDB" id="A0A2T5BYB6"/>